<evidence type="ECO:0000256" key="1">
    <source>
        <dbReference type="SAM" id="MobiDB-lite"/>
    </source>
</evidence>
<evidence type="ECO:0000313" key="3">
    <source>
        <dbReference type="EnsemblPlants" id="AUR62024610-RA:cds"/>
    </source>
</evidence>
<keyword evidence="2" id="KW-1133">Transmembrane helix</keyword>
<evidence type="ECO:0008006" key="5">
    <source>
        <dbReference type="Google" id="ProtNLM"/>
    </source>
</evidence>
<dbReference type="PANTHER" id="PTHR34188:SF5">
    <property type="entry name" value="OS05G0131900 PROTEIN"/>
    <property type="match status" value="1"/>
</dbReference>
<dbReference type="PANTHER" id="PTHR34188">
    <property type="entry name" value="OS01G0299500 PROTEIN"/>
    <property type="match status" value="1"/>
</dbReference>
<evidence type="ECO:0000256" key="2">
    <source>
        <dbReference type="SAM" id="Phobius"/>
    </source>
</evidence>
<reference evidence="3" key="1">
    <citation type="journal article" date="2017" name="Nature">
        <title>The genome of Chenopodium quinoa.</title>
        <authorList>
            <person name="Jarvis D.E."/>
            <person name="Ho Y.S."/>
            <person name="Lightfoot D.J."/>
            <person name="Schmoeckel S.M."/>
            <person name="Li B."/>
            <person name="Borm T.J.A."/>
            <person name="Ohyanagi H."/>
            <person name="Mineta K."/>
            <person name="Michell C.T."/>
            <person name="Saber N."/>
            <person name="Kharbatia N.M."/>
            <person name="Rupper R.R."/>
            <person name="Sharp A.R."/>
            <person name="Dally N."/>
            <person name="Boughton B.A."/>
            <person name="Woo Y.H."/>
            <person name="Gao G."/>
            <person name="Schijlen E.G.W.M."/>
            <person name="Guo X."/>
            <person name="Momin A.A."/>
            <person name="Negrao S."/>
            <person name="Al-Babili S."/>
            <person name="Gehring C."/>
            <person name="Roessner U."/>
            <person name="Jung C."/>
            <person name="Murphy K."/>
            <person name="Arold S.T."/>
            <person name="Gojobori T."/>
            <person name="van der Linden C.G."/>
            <person name="van Loo E.N."/>
            <person name="Jellen E.N."/>
            <person name="Maughan P.J."/>
            <person name="Tester M."/>
        </authorList>
    </citation>
    <scope>NUCLEOTIDE SEQUENCE [LARGE SCALE GENOMIC DNA]</scope>
    <source>
        <strain evidence="3">cv. PI 614886</strain>
    </source>
</reference>
<feature type="region of interest" description="Disordered" evidence="1">
    <location>
        <begin position="1"/>
        <end position="40"/>
    </location>
</feature>
<feature type="region of interest" description="Disordered" evidence="1">
    <location>
        <begin position="230"/>
        <end position="251"/>
    </location>
</feature>
<reference evidence="3" key="2">
    <citation type="submission" date="2021-03" db="UniProtKB">
        <authorList>
            <consortium name="EnsemblPlants"/>
        </authorList>
    </citation>
    <scope>IDENTIFICATION</scope>
</reference>
<protein>
    <recommendedName>
        <fullName evidence="5">Transmembrane protein</fullName>
    </recommendedName>
</protein>
<dbReference type="AlphaFoldDB" id="A0A803M7E5"/>
<evidence type="ECO:0000313" key="4">
    <source>
        <dbReference type="Proteomes" id="UP000596660"/>
    </source>
</evidence>
<organism evidence="3 4">
    <name type="scientific">Chenopodium quinoa</name>
    <name type="common">Quinoa</name>
    <dbReference type="NCBI Taxonomy" id="63459"/>
    <lineage>
        <taxon>Eukaryota</taxon>
        <taxon>Viridiplantae</taxon>
        <taxon>Streptophyta</taxon>
        <taxon>Embryophyta</taxon>
        <taxon>Tracheophyta</taxon>
        <taxon>Spermatophyta</taxon>
        <taxon>Magnoliopsida</taxon>
        <taxon>eudicotyledons</taxon>
        <taxon>Gunneridae</taxon>
        <taxon>Pentapetalae</taxon>
        <taxon>Caryophyllales</taxon>
        <taxon>Chenopodiaceae</taxon>
        <taxon>Chenopodioideae</taxon>
        <taxon>Atripliceae</taxon>
        <taxon>Chenopodium</taxon>
    </lineage>
</organism>
<feature type="region of interest" description="Disordered" evidence="1">
    <location>
        <begin position="94"/>
        <end position="121"/>
    </location>
</feature>
<keyword evidence="4" id="KW-1185">Reference proteome</keyword>
<dbReference type="Proteomes" id="UP000596660">
    <property type="component" value="Unplaced"/>
</dbReference>
<dbReference type="OMA" id="NDAWHII"/>
<dbReference type="EnsemblPlants" id="AUR62024610-RA">
    <property type="protein sequence ID" value="AUR62024610-RA:cds"/>
    <property type="gene ID" value="AUR62024610"/>
</dbReference>
<sequence>MASREGEFLVDLECGGTTSEEDSGDGVSGNGRGRKSLSRGALNGGLSYNGLANGAIDIDSSDGFPKSNDGVDLLIEKSSGSEDGRDLAAVFEKRSSNESRKKLGLKKASKPPRPPNGPLLTASDLKLVKELSELAARKRARVERIKAFRKMKDAKRSSSSSSVTAMVITVLFFLIIVFQGLDLAGIYSGSSFTRKLQGSPAPATAGEGLISIQFFHNAPTYETNQPIYLSPNSLDATSSSSPQEQEGRDAR</sequence>
<feature type="transmembrane region" description="Helical" evidence="2">
    <location>
        <begin position="165"/>
        <end position="187"/>
    </location>
</feature>
<dbReference type="SMR" id="A0A803M7E5"/>
<name>A0A803M7E5_CHEQI</name>
<dbReference type="Gramene" id="AUR62024610-RA">
    <property type="protein sequence ID" value="AUR62024610-RA:cds"/>
    <property type="gene ID" value="AUR62024610"/>
</dbReference>
<keyword evidence="2" id="KW-0472">Membrane</keyword>
<accession>A0A803M7E5</accession>
<feature type="compositionally biased region" description="Polar residues" evidence="1">
    <location>
        <begin position="230"/>
        <end position="244"/>
    </location>
</feature>
<keyword evidence="2" id="KW-0812">Transmembrane</keyword>
<proteinExistence type="predicted"/>